<feature type="transmembrane region" description="Helical" evidence="1">
    <location>
        <begin position="7"/>
        <end position="25"/>
    </location>
</feature>
<evidence type="ECO:0000256" key="1">
    <source>
        <dbReference type="SAM" id="Phobius"/>
    </source>
</evidence>
<feature type="transmembrane region" description="Helical" evidence="1">
    <location>
        <begin position="432"/>
        <end position="452"/>
    </location>
</feature>
<feature type="transmembrane region" description="Helical" evidence="1">
    <location>
        <begin position="406"/>
        <end position="425"/>
    </location>
</feature>
<dbReference type="Proteomes" id="UP000001822">
    <property type="component" value="Chromosome"/>
</dbReference>
<proteinExistence type="predicted"/>
<keyword evidence="1" id="KW-0812">Transmembrane</keyword>
<feature type="transmembrane region" description="Helical" evidence="1">
    <location>
        <begin position="57"/>
        <end position="78"/>
    </location>
</feature>
<evidence type="ECO:0008006" key="4">
    <source>
        <dbReference type="Google" id="ProtNLM"/>
    </source>
</evidence>
<keyword evidence="1" id="KW-1133">Transmembrane helix</keyword>
<sequence length="546" mass="62878">MKFTLKFFLYLILLCVFGMLLFSFISGYEGCMHYLINAIGEAARADKIMELVAPDKFLILQSIGIFCIVVLASILVLFEKIWSQAAAVFIYFKRQIQLLVTDLLYTEVKWVLVIPLISSVFFAVSMPVSYDEAWTYLQFTAKSPLASLCYYPAPNNHVLHSLITNVTRYIPFFNPLLCLRISSIAVSFFCWLICFSFIKKYYSKNSSLLIVGIASMLFMSVYYSYMSRGYGLVLLFFIVSLYAAYNIIFNADQTRHWLIFSISNVLGFFTMPSFLYVFIILNLVILLNNGLRIKKQFFSNAAVLAVVFVLYLPIIIINGIGALTNNQFVKPIARTEVLEKLPDFFSRMISEITGVHYLVILLFILISILMLIKNKMKFELILLVVFLLAPAILLIGHAVIPFPRTFNYYAFVFVFAMVIPFGSVLGKKSVGYILLITLCIQSACFFNFYYSIEKYEGFNISYHEINKKITGRGSYFFTTVLFETNFLFENKTQGYEAEKLEFHFPQINVDADTLKGFDYYIVDKQYDFTKIKKPAYSDSRTNVYVK</sequence>
<protein>
    <recommendedName>
        <fullName evidence="4">Glycosyltransferase RgtA/B/C/D-like domain-containing protein</fullName>
    </recommendedName>
</protein>
<feature type="transmembrane region" description="Helical" evidence="1">
    <location>
        <begin position="380"/>
        <end position="400"/>
    </location>
</feature>
<gene>
    <name evidence="2" type="ordered locus">CHU_1328</name>
</gene>
<dbReference type="KEGG" id="chu:CHU_1328"/>
<keyword evidence="1" id="KW-0472">Membrane</keyword>
<organism evidence="2 3">
    <name type="scientific">Cytophaga hutchinsonii (strain ATCC 33406 / DSM 1761 / CIP 103989 / NBRC 15051 / NCIMB 9469 / D465)</name>
    <dbReference type="NCBI Taxonomy" id="269798"/>
    <lineage>
        <taxon>Bacteria</taxon>
        <taxon>Pseudomonadati</taxon>
        <taxon>Bacteroidota</taxon>
        <taxon>Cytophagia</taxon>
        <taxon>Cytophagales</taxon>
        <taxon>Cytophagaceae</taxon>
        <taxon>Cytophaga</taxon>
    </lineage>
</organism>
<reference evidence="2 3" key="1">
    <citation type="journal article" date="2007" name="Appl. Environ. Microbiol.">
        <title>Genome sequence of the cellulolytic gliding bacterium Cytophaga hutchinsonii.</title>
        <authorList>
            <person name="Xie G."/>
            <person name="Bruce D.C."/>
            <person name="Challacombe J.F."/>
            <person name="Chertkov O."/>
            <person name="Detter J.C."/>
            <person name="Gilna P."/>
            <person name="Han C.S."/>
            <person name="Lucas S."/>
            <person name="Misra M."/>
            <person name="Myers G.L."/>
            <person name="Richardson P."/>
            <person name="Tapia R."/>
            <person name="Thayer N."/>
            <person name="Thompson L.S."/>
            <person name="Brettin T.S."/>
            <person name="Henrissat B."/>
            <person name="Wilson D.B."/>
            <person name="McBride M.J."/>
        </authorList>
    </citation>
    <scope>NUCLEOTIDE SEQUENCE [LARGE SCALE GENOMIC DNA]</scope>
    <source>
        <strain evidence="3">ATCC 33406 / DSM 1761 / CIP 103989 / NBRC 15051 / NCIMB 9469 / D465</strain>
    </source>
</reference>
<feature type="transmembrane region" description="Helical" evidence="1">
    <location>
        <begin position="177"/>
        <end position="198"/>
    </location>
</feature>
<feature type="transmembrane region" description="Helical" evidence="1">
    <location>
        <begin position="354"/>
        <end position="373"/>
    </location>
</feature>
<feature type="transmembrane region" description="Helical" evidence="1">
    <location>
        <begin position="297"/>
        <end position="320"/>
    </location>
</feature>
<dbReference type="EMBL" id="CP000383">
    <property type="protein sequence ID" value="ABG58600.1"/>
    <property type="molecule type" value="Genomic_DNA"/>
</dbReference>
<name>A0A6N4SQP3_CYTH3</name>
<feature type="transmembrane region" description="Helical" evidence="1">
    <location>
        <begin position="204"/>
        <end position="225"/>
    </location>
</feature>
<evidence type="ECO:0000313" key="2">
    <source>
        <dbReference type="EMBL" id="ABG58600.1"/>
    </source>
</evidence>
<keyword evidence="3" id="KW-1185">Reference proteome</keyword>
<feature type="transmembrane region" description="Helical" evidence="1">
    <location>
        <begin position="232"/>
        <end position="251"/>
    </location>
</feature>
<accession>A0A6N4SQP3</accession>
<dbReference type="AlphaFoldDB" id="A0A6N4SQP3"/>
<feature type="transmembrane region" description="Helical" evidence="1">
    <location>
        <begin position="257"/>
        <end position="285"/>
    </location>
</feature>
<evidence type="ECO:0000313" key="3">
    <source>
        <dbReference type="Proteomes" id="UP000001822"/>
    </source>
</evidence>